<accession>A0ACC2J882</accession>
<organism evidence="1 2">
    <name type="scientific">Lasiodiplodia mahajangana</name>
    <dbReference type="NCBI Taxonomy" id="1108764"/>
    <lineage>
        <taxon>Eukaryota</taxon>
        <taxon>Fungi</taxon>
        <taxon>Dikarya</taxon>
        <taxon>Ascomycota</taxon>
        <taxon>Pezizomycotina</taxon>
        <taxon>Dothideomycetes</taxon>
        <taxon>Dothideomycetes incertae sedis</taxon>
        <taxon>Botryosphaeriales</taxon>
        <taxon>Botryosphaeriaceae</taxon>
        <taxon>Lasiodiplodia</taxon>
    </lineage>
</organism>
<dbReference type="EMBL" id="JAPUUL010003354">
    <property type="protein sequence ID" value="KAJ8123388.1"/>
    <property type="molecule type" value="Genomic_DNA"/>
</dbReference>
<proteinExistence type="predicted"/>
<protein>
    <submittedName>
        <fullName evidence="1">Uncharacterized protein</fullName>
    </submittedName>
</protein>
<comment type="caution">
    <text evidence="1">The sequence shown here is derived from an EMBL/GenBank/DDBJ whole genome shotgun (WGS) entry which is preliminary data.</text>
</comment>
<sequence>MNGHNAAVERLVSKANIDQEDKSGFAPLIFAAINGHPAVVGTLLRHGAKPGNSKFDGNEEDIKSSERVIEWLRSRRRLLKRLTAALGSTKWGRIYSAALDKWTSTIRPVADDNTSIRAETSECGDSLSPSAGEEHPIADDDKTHISSETDSNIESFGNGVALLNWATEDGRLGTGQLLKRINADEAGMFNQRDYWTPMRCAVRGGHGHVVRRPCRRYRGRGRRQDAHRRGSRWRRGQCPSVFPGPCFETLRSSGNELLMEAVQKGYNGIVQTLLEAGANTEHVDPSRAVDTMLYLNLAVKEGREGIARALLRADADPDGCDVYGNTPLIVAAQDGQEGCARALLEGGANIEASDSFGITPLLTTVDEGHVVMIRILLGAGANPDVYRNNNGNTALSLAISRSRFYGQDKLDGIVQMFLEAGANIEAPNLLGETVLTTAAAHGCESVVRALIRAGADKEAKDALGRTVLDWTIQNIFGNDRKGVIEALNKETV</sequence>
<dbReference type="Proteomes" id="UP001153332">
    <property type="component" value="Unassembled WGS sequence"/>
</dbReference>
<evidence type="ECO:0000313" key="2">
    <source>
        <dbReference type="Proteomes" id="UP001153332"/>
    </source>
</evidence>
<keyword evidence="2" id="KW-1185">Reference proteome</keyword>
<evidence type="ECO:0000313" key="1">
    <source>
        <dbReference type="EMBL" id="KAJ8123388.1"/>
    </source>
</evidence>
<gene>
    <name evidence="1" type="ORF">O1611_g9603</name>
</gene>
<name>A0ACC2J882_9PEZI</name>
<reference evidence="1" key="1">
    <citation type="submission" date="2022-12" db="EMBL/GenBank/DDBJ databases">
        <title>Genome Sequence of Lasiodiplodia mahajangana.</title>
        <authorList>
            <person name="Buettner E."/>
        </authorList>
    </citation>
    <scope>NUCLEOTIDE SEQUENCE</scope>
    <source>
        <strain evidence="1">VT137</strain>
    </source>
</reference>